<comment type="caution">
    <text evidence="1">The sequence shown here is derived from an EMBL/GenBank/DDBJ whole genome shotgun (WGS) entry which is preliminary data.</text>
</comment>
<dbReference type="AlphaFoldDB" id="A0A157Z5T1"/>
<organism evidence="1 2">
    <name type="scientific">Caballeronia catudaia</name>
    <dbReference type="NCBI Taxonomy" id="1777136"/>
    <lineage>
        <taxon>Bacteria</taxon>
        <taxon>Pseudomonadati</taxon>
        <taxon>Pseudomonadota</taxon>
        <taxon>Betaproteobacteria</taxon>
        <taxon>Burkholderiales</taxon>
        <taxon>Burkholderiaceae</taxon>
        <taxon>Caballeronia</taxon>
    </lineage>
</organism>
<keyword evidence="2" id="KW-1185">Reference proteome</keyword>
<proteinExistence type="predicted"/>
<accession>A0A157Z5T1</accession>
<dbReference type="OrthoDB" id="331868at2"/>
<evidence type="ECO:0000313" key="1">
    <source>
        <dbReference type="EMBL" id="SAK40689.1"/>
    </source>
</evidence>
<dbReference type="Pfam" id="PF14375">
    <property type="entry name" value="Cys_rich_CWC"/>
    <property type="match status" value="1"/>
</dbReference>
<evidence type="ECO:0000313" key="2">
    <source>
        <dbReference type="Proteomes" id="UP000054870"/>
    </source>
</evidence>
<evidence type="ECO:0008006" key="3">
    <source>
        <dbReference type="Google" id="ProtNLM"/>
    </source>
</evidence>
<dbReference type="EMBL" id="FCOF02000001">
    <property type="protein sequence ID" value="SAK40689.1"/>
    <property type="molecule type" value="Genomic_DNA"/>
</dbReference>
<name>A0A157Z5T1_9BURK</name>
<sequence>MMNVLSENSDRDAPGAQVCERCGAVFRCGMLAGDAACWCATLPALPADALRPGIGCLCPACLAAQVERAAAAD</sequence>
<dbReference type="InterPro" id="IPR032720">
    <property type="entry name" value="Cys_rich_CWC"/>
</dbReference>
<dbReference type="RefSeq" id="WP_061122433.1">
    <property type="nucleotide sequence ID" value="NZ_FCOF02000001.1"/>
</dbReference>
<reference evidence="1" key="1">
    <citation type="submission" date="2016-01" db="EMBL/GenBank/DDBJ databases">
        <authorList>
            <person name="Peeters C."/>
        </authorList>
    </citation>
    <scope>NUCLEOTIDE SEQUENCE [LARGE SCALE GENOMIC DNA]</scope>
    <source>
        <strain evidence="1">LMG 29318</strain>
    </source>
</reference>
<protein>
    <recommendedName>
        <fullName evidence="3">Cysteine-rich CWC</fullName>
    </recommendedName>
</protein>
<dbReference type="Proteomes" id="UP000054870">
    <property type="component" value="Unassembled WGS sequence"/>
</dbReference>
<gene>
    <name evidence="1" type="ORF">AWB75_00232</name>
</gene>